<dbReference type="RefSeq" id="WP_270686324.1">
    <property type="nucleotide sequence ID" value="NZ_JAQFWQ010000037.1"/>
</dbReference>
<sequence length="99" mass="10745">MAKKVVVDGTTLQRISNRLSDIKDTFDDSSYEDAENMASDIGPGSIDGAASDYIGESKAMFDRMSKNIKDLSEGLDQVLDSFKEADDELGKSLEGEEEG</sequence>
<name>A0ABT4U4I8_9ACTN</name>
<protein>
    <recommendedName>
        <fullName evidence="3">Excreted virulence factor EspC (Type VII ESX diderm)</fullName>
    </recommendedName>
</protein>
<proteinExistence type="predicted"/>
<evidence type="ECO:0008006" key="3">
    <source>
        <dbReference type="Google" id="ProtNLM"/>
    </source>
</evidence>
<accession>A0ABT4U4I8</accession>
<reference evidence="1 2" key="1">
    <citation type="submission" date="2023-01" db="EMBL/GenBank/DDBJ databases">
        <title>Draft genome sequence of Nocardiopsis sp. RSe5-2 isolated from halophytes.</title>
        <authorList>
            <person name="Duangmal K."/>
            <person name="Chantavorakit T."/>
        </authorList>
    </citation>
    <scope>NUCLEOTIDE SEQUENCE [LARGE SCALE GENOMIC DNA]</scope>
    <source>
        <strain evidence="1 2">RSe5-2</strain>
    </source>
</reference>
<organism evidence="1 2">
    <name type="scientific">Nocardiopsis endophytica</name>
    <dbReference type="NCBI Taxonomy" id="3018445"/>
    <lineage>
        <taxon>Bacteria</taxon>
        <taxon>Bacillati</taxon>
        <taxon>Actinomycetota</taxon>
        <taxon>Actinomycetes</taxon>
        <taxon>Streptosporangiales</taxon>
        <taxon>Nocardiopsidaceae</taxon>
        <taxon>Nocardiopsis</taxon>
    </lineage>
</organism>
<evidence type="ECO:0000313" key="2">
    <source>
        <dbReference type="Proteomes" id="UP001527866"/>
    </source>
</evidence>
<dbReference type="EMBL" id="JAQFWQ010000037">
    <property type="protein sequence ID" value="MDA2811873.1"/>
    <property type="molecule type" value="Genomic_DNA"/>
</dbReference>
<evidence type="ECO:0000313" key="1">
    <source>
        <dbReference type="EMBL" id="MDA2811873.1"/>
    </source>
</evidence>
<comment type="caution">
    <text evidence="1">The sequence shown here is derived from an EMBL/GenBank/DDBJ whole genome shotgun (WGS) entry which is preliminary data.</text>
</comment>
<gene>
    <name evidence="1" type="ORF">O4J56_14615</name>
</gene>
<dbReference type="Proteomes" id="UP001527866">
    <property type="component" value="Unassembled WGS sequence"/>
</dbReference>
<keyword evidence="2" id="KW-1185">Reference proteome</keyword>